<dbReference type="EMBL" id="CWQY01000004">
    <property type="protein sequence ID" value="CSC21785.1"/>
    <property type="molecule type" value="Genomic_DNA"/>
</dbReference>
<name>A0A655TD90_VIBCL</name>
<dbReference type="NCBIfam" id="TIGR01558">
    <property type="entry name" value="sm_term_P27"/>
    <property type="match status" value="1"/>
</dbReference>
<sequence length="168" mass="18498">MGRPSKSIAELKANGTYRPNKHGKEEDHPQLAIEAPQTPRFLNEEAFVYFQEIVGYGLDMDIITKADAVIVGLLSNELGEWAELNKAVREEGVMVKLPTATGFMQDVVNPKLKIRDDKTKVILKMLGELGMSPAARSKVQVNEKNKQEKSALGEFLAAIKPNNGGQAH</sequence>
<dbReference type="AlphaFoldDB" id="A0A655TD90"/>
<dbReference type="InterPro" id="IPR006448">
    <property type="entry name" value="Phage_term_ssu_P27"/>
</dbReference>
<accession>A0A655TD90</accession>
<reference evidence="1 2" key="1">
    <citation type="submission" date="2015-07" db="EMBL/GenBank/DDBJ databases">
        <authorList>
            <consortium name="Pathogen Informatics"/>
        </authorList>
    </citation>
    <scope>NUCLEOTIDE SEQUENCE [LARGE SCALE GENOMIC DNA]</scope>
    <source>
        <strain evidence="1 2">A316</strain>
    </source>
</reference>
<organism evidence="1 2">
    <name type="scientific">Vibrio cholerae</name>
    <dbReference type="NCBI Taxonomy" id="666"/>
    <lineage>
        <taxon>Bacteria</taxon>
        <taxon>Pseudomonadati</taxon>
        <taxon>Pseudomonadota</taxon>
        <taxon>Gammaproteobacteria</taxon>
        <taxon>Vibrionales</taxon>
        <taxon>Vibrionaceae</taxon>
        <taxon>Vibrio</taxon>
    </lineage>
</organism>
<evidence type="ECO:0000313" key="1">
    <source>
        <dbReference type="EMBL" id="CSC21785.1"/>
    </source>
</evidence>
<dbReference type="RefSeq" id="WP_000533468.1">
    <property type="nucleotide sequence ID" value="NZ_CADDXB010000001.1"/>
</dbReference>
<protein>
    <submittedName>
        <fullName evidence="1">Phage terminase, small subunit</fullName>
    </submittedName>
</protein>
<gene>
    <name evidence="1" type="ORF">ERS013200_00853</name>
</gene>
<evidence type="ECO:0000313" key="2">
    <source>
        <dbReference type="Proteomes" id="UP000041770"/>
    </source>
</evidence>
<dbReference type="Pfam" id="PF05119">
    <property type="entry name" value="Terminase_4"/>
    <property type="match status" value="1"/>
</dbReference>
<proteinExistence type="predicted"/>
<dbReference type="Proteomes" id="UP000041770">
    <property type="component" value="Unassembled WGS sequence"/>
</dbReference>